<dbReference type="PANTHER" id="PTHR20938">
    <property type="entry name" value="INTEGRATOR COMPLEX SUBUNIT 4"/>
    <property type="match status" value="1"/>
</dbReference>
<keyword evidence="5" id="KW-1185">Reference proteome</keyword>
<feature type="domain" description="Integrator complex subunit 4/Protein SIEL C-terminal Ig-like" evidence="3">
    <location>
        <begin position="817"/>
        <end position="940"/>
    </location>
</feature>
<dbReference type="EnsemblPlants" id="Kaladp0040s0614.1.v1.1">
    <property type="protein sequence ID" value="Kaladp0040s0614.1.v1.1"/>
    <property type="gene ID" value="Kaladp0040s0614.v1.1"/>
</dbReference>
<dbReference type="Gramene" id="Kaladp0040s0614.1.v1.1">
    <property type="protein sequence ID" value="Kaladp0040s0614.1.v1.1"/>
    <property type="gene ID" value="Kaladp0040s0614.v1.1"/>
</dbReference>
<evidence type="ECO:0000313" key="4">
    <source>
        <dbReference type="EnsemblPlants" id="Kaladp0040s0614.1.v1.1"/>
    </source>
</evidence>
<dbReference type="InterPro" id="IPR057412">
    <property type="entry name" value="INTS4_C"/>
</dbReference>
<evidence type="ECO:0000256" key="2">
    <source>
        <dbReference type="ARBA" id="ARBA00023242"/>
    </source>
</evidence>
<dbReference type="InterPro" id="IPR016024">
    <property type="entry name" value="ARM-type_fold"/>
</dbReference>
<dbReference type="GO" id="GO:0005768">
    <property type="term" value="C:endosome"/>
    <property type="evidence" value="ECO:0007669"/>
    <property type="project" value="TreeGrafter"/>
</dbReference>
<dbReference type="Pfam" id="PF25458">
    <property type="entry name" value="INTS4_C"/>
    <property type="match status" value="1"/>
</dbReference>
<dbReference type="Gene3D" id="1.25.10.10">
    <property type="entry name" value="Leucine-rich Repeat Variant"/>
    <property type="match status" value="1"/>
</dbReference>
<dbReference type="GO" id="GO:0010496">
    <property type="term" value="P:intercellular transport"/>
    <property type="evidence" value="ECO:0007669"/>
    <property type="project" value="TreeGrafter"/>
</dbReference>
<evidence type="ECO:0000313" key="5">
    <source>
        <dbReference type="Proteomes" id="UP000594263"/>
    </source>
</evidence>
<dbReference type="PANTHER" id="PTHR20938:SF0">
    <property type="entry name" value="INTEGRATOR COMPLEX SUBUNIT 4"/>
    <property type="match status" value="1"/>
</dbReference>
<evidence type="ECO:0000256" key="1">
    <source>
        <dbReference type="ARBA" id="ARBA00004123"/>
    </source>
</evidence>
<sequence>MEQKIWTSFVENIRDKPVSLPLLASARSLISNPSTSASTISAISAALVAFLDHPLLLSHVLCLARDLTARYPHHRRQIFDSLASSRLCSHENARLAADSLSAMVSAASEMDDQFAPALDDLGCDNLFVSLCFRPSASVRAWLLSNFERFRVRPSVMLTVFLGFTEDPSPNVRRIALDGLVESCKHVDSDCEALAEGCYFRAADLLQDSDDSVRRAAVRAVSEWGKMLVQCSHPMVKRERSDALFIMVCSMARDMSAQVRIEAFDSLGNMEMVTCEILLQSLSKKVLLSTKKKYAINHLNSKQLQHLASSVSGAYAHGLEDEFSEVRESACRSLQNWTAIAPEFSVQGLNWLVDVLNDDSYTVRLSALARMHHMAVNKSLNVQDIHLHMFLGSLEDAELPIRSMTRKILRLITFSNLEMFKTVVGGIMKSFETYNQDEADVISTMFTIGKNHGHFVIGITDMISEEVALLPNGKIRSCSGRATALLALAISYPLSKNENIYKISPRRYSYALTLLRRISFGLTGMMDESTLLAYLVRCSALSHTYIDFKEGESIMRFSNLDSTSFTQCTNSNLEGMRNSDKQVNNHRIQSDDEKDRVPASAEKVLEIGAEVVEYAQLILDNVQDIWLLIQSGCTHEVFEILRGCKHEVRTIQNDTHDCGGLQFFLLQYFQVIELLAKLWELSVQSHPEKRLHVCSLGELNIVLETLELTLRDIRYRLIGLICEEEVYILELVLLTHVVRLSSIDFKLSGALSYMENLIGSGSTEPSRFIVELRESASNMGSLDGDVSACQMVFKSLPKLFCLKSLTLCTRFKLLKAEIDVPGSDPENPLPFVAGLPVGVPLNITLYNISSQINLWVKMKRDDEIIEFVYLDQNQFGHRCDVINLMSTVPFYNTPRAISFVLKVSIGMECFHEKNIYEVKKLVRGPKYDLAFLCQDVEIHFSSGNNL</sequence>
<accession>A0A7N0TPQ9</accession>
<dbReference type="Proteomes" id="UP000594263">
    <property type="component" value="Unplaced"/>
</dbReference>
<dbReference type="AlphaFoldDB" id="A0A7N0TPQ9"/>
<dbReference type="GO" id="GO:0005634">
    <property type="term" value="C:nucleus"/>
    <property type="evidence" value="ECO:0007669"/>
    <property type="project" value="UniProtKB-SubCell"/>
</dbReference>
<dbReference type="SUPFAM" id="SSF48371">
    <property type="entry name" value="ARM repeat"/>
    <property type="match status" value="1"/>
</dbReference>
<dbReference type="InterPro" id="IPR011989">
    <property type="entry name" value="ARM-like"/>
</dbReference>
<keyword evidence="2" id="KW-0539">Nucleus</keyword>
<dbReference type="OMA" id="SMARDMS"/>
<name>A0A7N0TPQ9_KALFE</name>
<evidence type="ECO:0000259" key="3">
    <source>
        <dbReference type="Pfam" id="PF25458"/>
    </source>
</evidence>
<protein>
    <recommendedName>
        <fullName evidence="3">Integrator complex subunit 4/Protein SIEL C-terminal Ig-like domain-containing protein</fullName>
    </recommendedName>
</protein>
<reference evidence="4" key="1">
    <citation type="submission" date="2021-01" db="UniProtKB">
        <authorList>
            <consortium name="EnsemblPlants"/>
        </authorList>
    </citation>
    <scope>IDENTIFICATION</scope>
</reference>
<proteinExistence type="predicted"/>
<comment type="subcellular location">
    <subcellularLocation>
        <location evidence="1">Nucleus</location>
    </subcellularLocation>
</comment>
<organism evidence="4 5">
    <name type="scientific">Kalanchoe fedtschenkoi</name>
    <name type="common">Lavender scallops</name>
    <name type="synonym">South American air plant</name>
    <dbReference type="NCBI Taxonomy" id="63787"/>
    <lineage>
        <taxon>Eukaryota</taxon>
        <taxon>Viridiplantae</taxon>
        <taxon>Streptophyta</taxon>
        <taxon>Embryophyta</taxon>
        <taxon>Tracheophyta</taxon>
        <taxon>Spermatophyta</taxon>
        <taxon>Magnoliopsida</taxon>
        <taxon>eudicotyledons</taxon>
        <taxon>Gunneridae</taxon>
        <taxon>Pentapetalae</taxon>
        <taxon>Saxifragales</taxon>
        <taxon>Crassulaceae</taxon>
        <taxon>Kalanchoe</taxon>
    </lineage>
</organism>